<proteinExistence type="predicted"/>
<evidence type="ECO:0000313" key="1">
    <source>
        <dbReference type="EMBL" id="KHJ93933.1"/>
    </source>
</evidence>
<reference evidence="1 2" key="1">
    <citation type="submission" date="2014-03" db="EMBL/GenBank/DDBJ databases">
        <title>Draft genome of the hookworm Oesophagostomum dentatum.</title>
        <authorList>
            <person name="Mitreva M."/>
        </authorList>
    </citation>
    <scope>NUCLEOTIDE SEQUENCE [LARGE SCALE GENOMIC DNA]</scope>
    <source>
        <strain evidence="1 2">OD-Hann</strain>
    </source>
</reference>
<keyword evidence="2" id="KW-1185">Reference proteome</keyword>
<feature type="non-terminal residue" evidence="1">
    <location>
        <position position="1"/>
    </location>
</feature>
<gene>
    <name evidence="1" type="ORF">OESDEN_06141</name>
</gene>
<evidence type="ECO:0000313" key="2">
    <source>
        <dbReference type="Proteomes" id="UP000053660"/>
    </source>
</evidence>
<dbReference type="Proteomes" id="UP000053660">
    <property type="component" value="Unassembled WGS sequence"/>
</dbReference>
<sequence>LYKSISSLQALTAQLSRQGKVVESADEQVSVSRLLSALSTSPKSVRECFSAAAIQELISASNTGNGCISCQLIGDFLRTCCRRSQQRLLVRSCARSTEFITSNVSFLKRVLADSEFPVL</sequence>
<dbReference type="AlphaFoldDB" id="A0A0B1T8M4"/>
<dbReference type="EMBL" id="KN550540">
    <property type="protein sequence ID" value="KHJ93933.1"/>
    <property type="molecule type" value="Genomic_DNA"/>
</dbReference>
<accession>A0A0B1T8M4</accession>
<protein>
    <submittedName>
        <fullName evidence="1">Uncharacterized protein</fullName>
    </submittedName>
</protein>
<name>A0A0B1T8M4_OESDE</name>
<organism evidence="1 2">
    <name type="scientific">Oesophagostomum dentatum</name>
    <name type="common">Nodular worm</name>
    <dbReference type="NCBI Taxonomy" id="61180"/>
    <lineage>
        <taxon>Eukaryota</taxon>
        <taxon>Metazoa</taxon>
        <taxon>Ecdysozoa</taxon>
        <taxon>Nematoda</taxon>
        <taxon>Chromadorea</taxon>
        <taxon>Rhabditida</taxon>
        <taxon>Rhabditina</taxon>
        <taxon>Rhabditomorpha</taxon>
        <taxon>Strongyloidea</taxon>
        <taxon>Strongylidae</taxon>
        <taxon>Oesophagostomum</taxon>
    </lineage>
</organism>